<keyword evidence="2" id="KW-1185">Reference proteome</keyword>
<reference evidence="1 2" key="1">
    <citation type="submission" date="2018-06" db="EMBL/GenBank/DDBJ databases">
        <title>Genomic Encyclopedia of Archaeal and Bacterial Type Strains, Phase II (KMG-II): from individual species to whole genera.</title>
        <authorList>
            <person name="Goeker M."/>
        </authorList>
    </citation>
    <scope>NUCLEOTIDE SEQUENCE [LARGE SCALE GENOMIC DNA]</scope>
    <source>
        <strain evidence="1 2">DSM 12408</strain>
    </source>
</reference>
<comment type="caution">
    <text evidence="1">The sequence shown here is derived from an EMBL/GenBank/DDBJ whole genome shotgun (WGS) entry which is preliminary data.</text>
</comment>
<sequence length="44" mass="5122">MNFIRNLIKANFFPLGLGQIKLANMENQKLVKMNFITMPAVLWL</sequence>
<evidence type="ECO:0000313" key="1">
    <source>
        <dbReference type="EMBL" id="RAJ19700.1"/>
    </source>
</evidence>
<evidence type="ECO:0000313" key="2">
    <source>
        <dbReference type="Proteomes" id="UP000248987"/>
    </source>
</evidence>
<name>A0A327RRR1_9FLAO</name>
<organism evidence="1 2">
    <name type="scientific">Gelidibacter algens</name>
    <dbReference type="NCBI Taxonomy" id="49280"/>
    <lineage>
        <taxon>Bacteria</taxon>
        <taxon>Pseudomonadati</taxon>
        <taxon>Bacteroidota</taxon>
        <taxon>Flavobacteriia</taxon>
        <taxon>Flavobacteriales</taxon>
        <taxon>Flavobacteriaceae</taxon>
        <taxon>Gelidibacter</taxon>
    </lineage>
</organism>
<dbReference type="EMBL" id="QLLQ01000020">
    <property type="protein sequence ID" value="RAJ19700.1"/>
    <property type="molecule type" value="Genomic_DNA"/>
</dbReference>
<protein>
    <submittedName>
        <fullName evidence="1">Uncharacterized protein</fullName>
    </submittedName>
</protein>
<accession>A0A327RRR1</accession>
<dbReference type="Proteomes" id="UP000248987">
    <property type="component" value="Unassembled WGS sequence"/>
</dbReference>
<gene>
    <name evidence="1" type="ORF">LX77_03443</name>
</gene>
<dbReference type="AlphaFoldDB" id="A0A327RRR1"/>
<proteinExistence type="predicted"/>